<dbReference type="InterPro" id="IPR012951">
    <property type="entry name" value="BBE"/>
</dbReference>
<feature type="domain" description="FAD-binding PCMH-type" evidence="4">
    <location>
        <begin position="130"/>
        <end position="313"/>
    </location>
</feature>
<proteinExistence type="inferred from homology"/>
<dbReference type="SUPFAM" id="SSF56176">
    <property type="entry name" value="FAD-binding/transporter-associated domain-like"/>
    <property type="match status" value="1"/>
</dbReference>
<feature type="signal peptide" evidence="3">
    <location>
        <begin position="1"/>
        <end position="18"/>
    </location>
</feature>
<reference evidence="5" key="1">
    <citation type="journal article" date="2020" name="Stud. Mycol.">
        <title>101 Dothideomycetes genomes: a test case for predicting lifestyles and emergence of pathogens.</title>
        <authorList>
            <person name="Haridas S."/>
            <person name="Albert R."/>
            <person name="Binder M."/>
            <person name="Bloem J."/>
            <person name="Labutti K."/>
            <person name="Salamov A."/>
            <person name="Andreopoulos B."/>
            <person name="Baker S."/>
            <person name="Barry K."/>
            <person name="Bills G."/>
            <person name="Bluhm B."/>
            <person name="Cannon C."/>
            <person name="Castanera R."/>
            <person name="Culley D."/>
            <person name="Daum C."/>
            <person name="Ezra D."/>
            <person name="Gonzalez J."/>
            <person name="Henrissat B."/>
            <person name="Kuo A."/>
            <person name="Liang C."/>
            <person name="Lipzen A."/>
            <person name="Lutzoni F."/>
            <person name="Magnuson J."/>
            <person name="Mondo S."/>
            <person name="Nolan M."/>
            <person name="Ohm R."/>
            <person name="Pangilinan J."/>
            <person name="Park H.-J."/>
            <person name="Ramirez L."/>
            <person name="Alfaro M."/>
            <person name="Sun H."/>
            <person name="Tritt A."/>
            <person name="Yoshinaga Y."/>
            <person name="Zwiers L.-H."/>
            <person name="Turgeon B."/>
            <person name="Goodwin S."/>
            <person name="Spatafora J."/>
            <person name="Crous P."/>
            <person name="Grigoriev I."/>
        </authorList>
    </citation>
    <scope>NUCLEOTIDE SEQUENCE</scope>
    <source>
        <strain evidence="5">CBS 123094</strain>
    </source>
</reference>
<evidence type="ECO:0000256" key="1">
    <source>
        <dbReference type="ARBA" id="ARBA00005466"/>
    </source>
</evidence>
<dbReference type="PANTHER" id="PTHR13878:SF97">
    <property type="entry name" value="ISOAMYL ALCOHOL OXIDASE"/>
    <property type="match status" value="1"/>
</dbReference>
<dbReference type="Gene3D" id="3.30.465.10">
    <property type="match status" value="2"/>
</dbReference>
<keyword evidence="6" id="KW-1185">Reference proteome</keyword>
<dbReference type="InterPro" id="IPR050432">
    <property type="entry name" value="FAD-linked_Oxidoreductases_BP"/>
</dbReference>
<dbReference type="InterPro" id="IPR036318">
    <property type="entry name" value="FAD-bd_PCMH-like_sf"/>
</dbReference>
<dbReference type="GO" id="GO:0071949">
    <property type="term" value="F:FAD binding"/>
    <property type="evidence" value="ECO:0007669"/>
    <property type="project" value="InterPro"/>
</dbReference>
<dbReference type="EMBL" id="ML977648">
    <property type="protein sequence ID" value="KAF1994964.1"/>
    <property type="molecule type" value="Genomic_DNA"/>
</dbReference>
<dbReference type="Pfam" id="PF01565">
    <property type="entry name" value="FAD_binding_4"/>
    <property type="match status" value="1"/>
</dbReference>
<dbReference type="GO" id="GO:0016491">
    <property type="term" value="F:oxidoreductase activity"/>
    <property type="evidence" value="ECO:0007669"/>
    <property type="project" value="UniProtKB-KW"/>
</dbReference>
<name>A0A6A5W111_9PLEO</name>
<evidence type="ECO:0000313" key="6">
    <source>
        <dbReference type="Proteomes" id="UP000799779"/>
    </source>
</evidence>
<feature type="chain" id="PRO_5025611145" evidence="3">
    <location>
        <begin position="19"/>
        <end position="587"/>
    </location>
</feature>
<dbReference type="InterPro" id="IPR016166">
    <property type="entry name" value="FAD-bd_PCMH"/>
</dbReference>
<evidence type="ECO:0000256" key="2">
    <source>
        <dbReference type="ARBA" id="ARBA00023002"/>
    </source>
</evidence>
<dbReference type="PROSITE" id="PS51387">
    <property type="entry name" value="FAD_PCMH"/>
    <property type="match status" value="1"/>
</dbReference>
<dbReference type="InterPro" id="IPR006094">
    <property type="entry name" value="Oxid_FAD_bind_N"/>
</dbReference>
<protein>
    <submittedName>
        <fullName evidence="5">FAD binding domain-containing protein</fullName>
    </submittedName>
</protein>
<dbReference type="PANTHER" id="PTHR13878">
    <property type="entry name" value="GULONOLACTONE OXIDASE"/>
    <property type="match status" value="1"/>
</dbReference>
<sequence length="587" mass="64550">MQFFRSIYVATFSISVLASPLVETRDNVINFSGRRYDCKCYPGDPCWPGFTKWKWLNTTVGGNLKEVVPDAAVCYNTFEGKPTYNAAACQYITENFNGEQWTTDRDVANLWLFWTNNTCLPTANPNDQCTLGFYPEYVILAKTKQHIKAGIDFARDNNVRLVIRNTGHDFLGRSTGFGSLAINTHGFKDVEFIKRYTGPGTWRGSAVKVGAGVQGRELLRQAFAQTPKVAVVTGECPTVGFAGGFIQGGGHGPLASFHGMAADQALSFEVITADGVFRTANAAQNPDLFWALKGGGPATFAAVLTVTVKTFPETPSAGVVLYINSTLTTDIELFWKGFHAFHNLANLYVENGMFVYYELTPGSLKVKPFVGPNMDAAKIKRVLKPLFDKLKSEGVPYDVVIKDYPTVFELYIDLFDDEGSGANMLVGGRLFTKKDMDANADGIAVAVRESLAASQGSIIGHIVGPGTGAPVVDNAIHPRWRDGSSFSITVVILPVNTTIAEEEAAQDLLTNRVDAPLRAASPFGAAYVNEGNLEEPNWQQTFWGTNYPRLYMLKKKWDPKGIFYARTTPGTEDWEVIDYNTRLCRKL</sequence>
<dbReference type="Pfam" id="PF08031">
    <property type="entry name" value="BBE"/>
    <property type="match status" value="1"/>
</dbReference>
<evidence type="ECO:0000256" key="3">
    <source>
        <dbReference type="SAM" id="SignalP"/>
    </source>
</evidence>
<keyword evidence="3" id="KW-0732">Signal</keyword>
<organism evidence="5 6">
    <name type="scientific">Amniculicola lignicola CBS 123094</name>
    <dbReference type="NCBI Taxonomy" id="1392246"/>
    <lineage>
        <taxon>Eukaryota</taxon>
        <taxon>Fungi</taxon>
        <taxon>Dikarya</taxon>
        <taxon>Ascomycota</taxon>
        <taxon>Pezizomycotina</taxon>
        <taxon>Dothideomycetes</taxon>
        <taxon>Pleosporomycetidae</taxon>
        <taxon>Pleosporales</taxon>
        <taxon>Amniculicolaceae</taxon>
        <taxon>Amniculicola</taxon>
    </lineage>
</organism>
<keyword evidence="2" id="KW-0560">Oxidoreductase</keyword>
<dbReference type="Proteomes" id="UP000799779">
    <property type="component" value="Unassembled WGS sequence"/>
</dbReference>
<gene>
    <name evidence="5" type="ORF">P154DRAFT_566990</name>
</gene>
<dbReference type="AlphaFoldDB" id="A0A6A5W111"/>
<evidence type="ECO:0000313" key="5">
    <source>
        <dbReference type="EMBL" id="KAF1994964.1"/>
    </source>
</evidence>
<accession>A0A6A5W111</accession>
<dbReference type="OrthoDB" id="9983560at2759"/>
<evidence type="ECO:0000259" key="4">
    <source>
        <dbReference type="PROSITE" id="PS51387"/>
    </source>
</evidence>
<dbReference type="InterPro" id="IPR016169">
    <property type="entry name" value="FAD-bd_PCMH_sub2"/>
</dbReference>
<comment type="similarity">
    <text evidence="1">Belongs to the oxygen-dependent FAD-linked oxidoreductase family.</text>
</comment>